<organism evidence="1 2">
    <name type="scientific">Treponema primitia (strain ATCC BAA-887 / DSM 12427 / ZAS-2)</name>
    <dbReference type="NCBI Taxonomy" id="545694"/>
    <lineage>
        <taxon>Bacteria</taxon>
        <taxon>Pseudomonadati</taxon>
        <taxon>Spirochaetota</taxon>
        <taxon>Spirochaetia</taxon>
        <taxon>Spirochaetales</taxon>
        <taxon>Treponemataceae</taxon>
        <taxon>Treponema</taxon>
    </lineage>
</organism>
<reference evidence="2" key="1">
    <citation type="submission" date="2009-12" db="EMBL/GenBank/DDBJ databases">
        <title>Complete sequence of Treponema primitia strain ZAS-2.</title>
        <authorList>
            <person name="Tetu S.G."/>
            <person name="Matson E."/>
            <person name="Ren Q."/>
            <person name="Seshadri R."/>
            <person name="Elbourne L."/>
            <person name="Hassan K.A."/>
            <person name="Durkin A."/>
            <person name="Radune D."/>
            <person name="Mohamoud Y."/>
            <person name="Shay R."/>
            <person name="Jin S."/>
            <person name="Zhang X."/>
            <person name="Lucey K."/>
            <person name="Ballor N.R."/>
            <person name="Ottesen E."/>
            <person name="Rosenthal R."/>
            <person name="Allen A."/>
            <person name="Leadbetter J.R."/>
            <person name="Paulsen I.T."/>
        </authorList>
    </citation>
    <scope>NUCLEOTIDE SEQUENCE [LARGE SCALE GENOMIC DNA]</scope>
    <source>
        <strain evidence="2">ATCC BAA-887 / DSM 12427 / ZAS-2</strain>
    </source>
</reference>
<sequence>MDENREYKASVFSLLFGNPAALRDLYNALEGVSLDPSVPIAIGE</sequence>
<name>F5YN98_TREPZ</name>
<dbReference type="HOGENOM" id="CLU_3223465_0_0_12"/>
<dbReference type="Proteomes" id="UP000009223">
    <property type="component" value="Chromosome"/>
</dbReference>
<keyword evidence="2" id="KW-1185">Reference proteome</keyword>
<gene>
    <name evidence="1" type="ordered locus">TREPR_0104</name>
</gene>
<dbReference type="EMBL" id="CP001843">
    <property type="protein sequence ID" value="AEF86824.1"/>
    <property type="molecule type" value="Genomic_DNA"/>
</dbReference>
<protein>
    <submittedName>
        <fullName evidence="1">Uncharacterized protein</fullName>
    </submittedName>
</protein>
<accession>F5YN98</accession>
<evidence type="ECO:0000313" key="1">
    <source>
        <dbReference type="EMBL" id="AEF86824.1"/>
    </source>
</evidence>
<dbReference type="STRING" id="545694.TREPR_0104"/>
<dbReference type="KEGG" id="tpi:TREPR_0104"/>
<proteinExistence type="predicted"/>
<dbReference type="RefSeq" id="WP_015706366.1">
    <property type="nucleotide sequence ID" value="NC_015578.1"/>
</dbReference>
<dbReference type="AlphaFoldDB" id="F5YN98"/>
<evidence type="ECO:0000313" key="2">
    <source>
        <dbReference type="Proteomes" id="UP000009223"/>
    </source>
</evidence>
<reference evidence="1 2" key="2">
    <citation type="journal article" date="2011" name="ISME J.">
        <title>RNA-seq reveals cooperative metabolic interactions between two termite-gut spirochete species in co-culture.</title>
        <authorList>
            <person name="Rosenthal A.Z."/>
            <person name="Matson E.G."/>
            <person name="Eldar A."/>
            <person name="Leadbetter J.R."/>
        </authorList>
    </citation>
    <scope>NUCLEOTIDE SEQUENCE [LARGE SCALE GENOMIC DNA]</scope>
    <source>
        <strain evidence="2">ATCC BAA-887 / DSM 12427 / ZAS-2</strain>
    </source>
</reference>